<dbReference type="AlphaFoldDB" id="A0A8I1JHL8"/>
<evidence type="ECO:0000313" key="2">
    <source>
        <dbReference type="Proteomes" id="UP000637061"/>
    </source>
</evidence>
<comment type="caution">
    <text evidence="1">The sequence shown here is derived from an EMBL/GenBank/DDBJ whole genome shotgun (WGS) entry which is preliminary data.</text>
</comment>
<accession>A0A8I1JHL8</accession>
<dbReference type="Proteomes" id="UP000637061">
    <property type="component" value="Unassembled WGS sequence"/>
</dbReference>
<gene>
    <name evidence="1" type="ORF">JEU22_02735</name>
</gene>
<proteinExistence type="predicted"/>
<dbReference type="EMBL" id="JAEHTE010000002">
    <property type="protein sequence ID" value="MBI6882816.1"/>
    <property type="molecule type" value="Genomic_DNA"/>
</dbReference>
<organism evidence="1 2">
    <name type="scientific">Pseudomonas putida</name>
    <name type="common">Arthrobacter siderocapsulatus</name>
    <dbReference type="NCBI Taxonomy" id="303"/>
    <lineage>
        <taxon>Bacteria</taxon>
        <taxon>Pseudomonadati</taxon>
        <taxon>Pseudomonadota</taxon>
        <taxon>Gammaproteobacteria</taxon>
        <taxon>Pseudomonadales</taxon>
        <taxon>Pseudomonadaceae</taxon>
        <taxon>Pseudomonas</taxon>
    </lineage>
</organism>
<reference evidence="1" key="1">
    <citation type="submission" date="2020-12" db="EMBL/GenBank/DDBJ databases">
        <title>Enhanced detection system for hospital associated transmission using whole genome sequencing surveillance.</title>
        <authorList>
            <person name="Harrison L.H."/>
            <person name="Van Tyne D."/>
            <person name="Marsh J.W."/>
            <person name="Griffith M.P."/>
            <person name="Snyder D.J."/>
            <person name="Cooper V.S."/>
            <person name="Mustapha M."/>
        </authorList>
    </citation>
    <scope>NUCLEOTIDE SEQUENCE</scope>
    <source>
        <strain evidence="1">PSB00042</strain>
    </source>
</reference>
<protein>
    <submittedName>
        <fullName evidence="1">Uncharacterized protein</fullName>
    </submittedName>
</protein>
<name>A0A8I1JHL8_PSEPU</name>
<evidence type="ECO:0000313" key="1">
    <source>
        <dbReference type="EMBL" id="MBI6882816.1"/>
    </source>
</evidence>
<sequence>MSRTTRRGRASRNIQHYLNASVIWSKTQGFHSLYDGEFIVYWKDSEADLRSYDQYVADEVRKYHQDKRQHGIERRIRKADRDIQTRAHKLAIRNAVKSGDYDVVLTGLDQYHMLNET</sequence>
<dbReference type="RefSeq" id="WP_198746441.1">
    <property type="nucleotide sequence ID" value="NZ_JAEHTE010000002.1"/>
</dbReference>